<gene>
    <name evidence="2" type="ORF">RJ40_07830</name>
</gene>
<reference evidence="2" key="2">
    <citation type="submission" date="2019-02" db="EMBL/GenBank/DDBJ databases">
        <authorList>
            <person name="Chen S.-C."/>
            <person name="Chien H.-H."/>
            <person name="Lai M.-C."/>
        </authorList>
    </citation>
    <scope>NUCLEOTIDE SEQUENCE</scope>
    <source>
        <strain evidence="2">N2F9704</strain>
    </source>
</reference>
<feature type="transmembrane region" description="Helical" evidence="1">
    <location>
        <begin position="129"/>
        <end position="152"/>
    </location>
</feature>
<dbReference type="Pfam" id="PF12679">
    <property type="entry name" value="ABC2_membrane_2"/>
    <property type="match status" value="1"/>
</dbReference>
<dbReference type="KEGG" id="maqe:RJ40_07830"/>
<feature type="transmembrane region" description="Helical" evidence="1">
    <location>
        <begin position="335"/>
        <end position="355"/>
    </location>
</feature>
<organism evidence="2 3">
    <name type="scientific">Methanofollis aquaemaris</name>
    <dbReference type="NCBI Taxonomy" id="126734"/>
    <lineage>
        <taxon>Archaea</taxon>
        <taxon>Methanobacteriati</taxon>
        <taxon>Methanobacteriota</taxon>
        <taxon>Stenosarchaea group</taxon>
        <taxon>Methanomicrobia</taxon>
        <taxon>Methanomicrobiales</taxon>
        <taxon>Methanomicrobiaceae</taxon>
        <taxon>Methanofollis</taxon>
    </lineage>
</organism>
<keyword evidence="1" id="KW-0812">Transmembrane</keyword>
<proteinExistence type="predicted"/>
<dbReference type="PANTHER" id="PTHR43471:SF14">
    <property type="entry name" value="ABC-2 TYPE TRANSPORT SYSTEM PERMEASE PROTEIN"/>
    <property type="match status" value="1"/>
</dbReference>
<keyword evidence="3" id="KW-1185">Reference proteome</keyword>
<dbReference type="GO" id="GO:0140359">
    <property type="term" value="F:ABC-type transporter activity"/>
    <property type="evidence" value="ECO:0007669"/>
    <property type="project" value="InterPro"/>
</dbReference>
<feature type="transmembrane region" description="Helical" evidence="1">
    <location>
        <begin position="77"/>
        <end position="102"/>
    </location>
</feature>
<feature type="transmembrane region" description="Helical" evidence="1">
    <location>
        <begin position="199"/>
        <end position="225"/>
    </location>
</feature>
<accession>A0A8A3S6C4</accession>
<dbReference type="GO" id="GO:0005886">
    <property type="term" value="C:plasma membrane"/>
    <property type="evidence" value="ECO:0007669"/>
    <property type="project" value="UniProtKB-SubCell"/>
</dbReference>
<dbReference type="EMBL" id="CP036172">
    <property type="protein sequence ID" value="QSZ67419.1"/>
    <property type="molecule type" value="Genomic_DNA"/>
</dbReference>
<dbReference type="AlphaFoldDB" id="A0A8A3S6C4"/>
<evidence type="ECO:0000313" key="3">
    <source>
        <dbReference type="Proteomes" id="UP001042704"/>
    </source>
</evidence>
<sequence length="363" mass="39207">MRTEGLRVIAGKEFHDHVRSRRFLSLLGIMLVIAAVGLASGTVQYHKDLNNYNQARVAVGDDELAQTPLITKPSPLFAFYEMALLLSSLGAVTGIAMGFDLVTREKESKSLKILLSHPIYRDEVITGKALGGAAAIALAILLFVGVSFAVLLASGVVPDLDESIRILIFGLLSFLMIVSFFALALFFSTVTKTSGSALVSTLIVFITLSSATYLATSSAGITLLIGDPPEMSGIEYQYSFMTGPNSETGIMGISDEGMAPGEFEERMEEYEIESKAYQGKRQAIEDMFNLISPDRNYQELTFAVVRPGLVAATLADGEIVSEDGLSALFTLLGSLASNIVAILVFPAAFFGLSWIRFVREDIR</sequence>
<dbReference type="PANTHER" id="PTHR43471">
    <property type="entry name" value="ABC TRANSPORTER PERMEASE"/>
    <property type="match status" value="1"/>
</dbReference>
<keyword evidence="1" id="KW-1133">Transmembrane helix</keyword>
<reference evidence="2" key="1">
    <citation type="journal article" date="2001" name="Int. J. Syst. Evol. Microbiol.">
        <title>Methanofollis aquaemaris sp. nov., a methanogen isolated from an aquaculture fish pond.</title>
        <authorList>
            <person name="Lai M.C."/>
            <person name="Chen S.C."/>
        </authorList>
    </citation>
    <scope>NUCLEOTIDE SEQUENCE</scope>
    <source>
        <strain evidence="2">N2F9704</strain>
    </source>
</reference>
<feature type="transmembrane region" description="Helical" evidence="1">
    <location>
        <begin position="164"/>
        <end position="187"/>
    </location>
</feature>
<evidence type="ECO:0000313" key="2">
    <source>
        <dbReference type="EMBL" id="QSZ67419.1"/>
    </source>
</evidence>
<protein>
    <submittedName>
        <fullName evidence="2">ABC transporter permease</fullName>
    </submittedName>
</protein>
<dbReference type="Proteomes" id="UP001042704">
    <property type="component" value="Chromosome"/>
</dbReference>
<keyword evidence="1" id="KW-0472">Membrane</keyword>
<dbReference type="GeneID" id="76424263"/>
<evidence type="ECO:0000256" key="1">
    <source>
        <dbReference type="SAM" id="Phobius"/>
    </source>
</evidence>
<name>A0A8A3S6C4_9EURY</name>
<feature type="transmembrane region" description="Helical" evidence="1">
    <location>
        <begin position="23"/>
        <end position="43"/>
    </location>
</feature>
<dbReference type="RefSeq" id="WP_265580308.1">
    <property type="nucleotide sequence ID" value="NZ_CP036172.1"/>
</dbReference>